<dbReference type="GO" id="GO:0008422">
    <property type="term" value="F:beta-glucosidase activity"/>
    <property type="evidence" value="ECO:0007669"/>
    <property type="project" value="TreeGrafter"/>
</dbReference>
<proteinExistence type="predicted"/>
<evidence type="ECO:0008006" key="5">
    <source>
        <dbReference type="Google" id="ProtNLM"/>
    </source>
</evidence>
<dbReference type="OrthoDB" id="730489at2759"/>
<evidence type="ECO:0000259" key="1">
    <source>
        <dbReference type="Pfam" id="PF04685"/>
    </source>
</evidence>
<keyword evidence="4" id="KW-1185">Reference proteome</keyword>
<sequence>MSKVNHTLPPKYGLKLSLDYVYPEKRNQDYRPSLRVIWSILPLILRYILFYIKSKWKGHKVVMDYIFPRKPEQIYGVPIGGIGCGTIGRGYKGQFCRFQLKPGIYEWNTVDADDFLVVIKDEKGFTLFESWLSTYRKRSLSSCISKIPEYKIKYTGLYPRSWTEYDLTEYGGVKLICRQISPVIPHNYKDSALPCAVFVWTVENVCDSDRTVTIAFTFKNGTGSKDDKKSACSSKIFSYENTEGVILYHMIDKMPCAYALAAKTTKDVSISKCLYFDPKSDGFDDLWFPLAENGEFDKPKKSTYVSVLVSVVICIVITSLKKMPSTRNTPEIINKSVVARVEKLEEALQQGMKDLRSQVTSNISASGNVYNEMGCGIAAKMRVPANQTKEVDMSLVWDMPTISFPNHKKTYDKFYTKHKLPDWYKGALFNETYFVSDGGSLWLCLNEEEKKRLASNDNDPRNAYGHFAYLEGQEYIMYNSYDVHFYASHALYKNWPMLQKCLQYDLRDFISLEINDPLKVLYNGHIVERKYPNTVPHDAGSPGEEPLALINAYPIHDVSSWRDLNSKFILQTFRDAYGSSPSKPDLQYLEDMYSTCYTIIQKCIKHEINEDGLIENGGIPDQTYDSWTMSGVSAYCGGLWLCALKGMSIMAAQLGKEKDAQSFQSILNKAKPAFEKKLWNGKYYNFDCSESQSKSVMADQLCGHWYLGCSGLKTYDVFPEDNVKTTLKTIYKSNVQLFCDGNMGAVNGTIDGKVDESSVQSVEVWTGVTYALAATMILEGMVEEGFKTAGGMYNSMTKKFGMAFDTPEALYDKKYIRAVAYMRPLSIWSMQTAWEMFNNR</sequence>
<protein>
    <recommendedName>
        <fullName evidence="5">NLGase</fullName>
    </recommendedName>
</protein>
<organism evidence="3 4">
    <name type="scientific">Diabrotica balteata</name>
    <name type="common">Banded cucumber beetle</name>
    <dbReference type="NCBI Taxonomy" id="107213"/>
    <lineage>
        <taxon>Eukaryota</taxon>
        <taxon>Metazoa</taxon>
        <taxon>Ecdysozoa</taxon>
        <taxon>Arthropoda</taxon>
        <taxon>Hexapoda</taxon>
        <taxon>Insecta</taxon>
        <taxon>Pterygota</taxon>
        <taxon>Neoptera</taxon>
        <taxon>Endopterygota</taxon>
        <taxon>Coleoptera</taxon>
        <taxon>Polyphaga</taxon>
        <taxon>Cucujiformia</taxon>
        <taxon>Chrysomeloidea</taxon>
        <taxon>Chrysomelidae</taxon>
        <taxon>Galerucinae</taxon>
        <taxon>Diabroticina</taxon>
        <taxon>Diabroticites</taxon>
        <taxon>Diabrotica</taxon>
    </lineage>
</organism>
<dbReference type="InterPro" id="IPR024462">
    <property type="entry name" value="GH116_N"/>
</dbReference>
<dbReference type="InterPro" id="IPR008928">
    <property type="entry name" value="6-hairpin_glycosidase_sf"/>
</dbReference>
<dbReference type="SUPFAM" id="SSF48208">
    <property type="entry name" value="Six-hairpin glycosidases"/>
    <property type="match status" value="1"/>
</dbReference>
<feature type="domain" description="Glycosyl-hydrolase family 116 N-terminal" evidence="2">
    <location>
        <begin position="76"/>
        <end position="307"/>
    </location>
</feature>
<feature type="domain" description="Glycosyl-hydrolase family 116 catalytic region" evidence="1">
    <location>
        <begin position="465"/>
        <end position="830"/>
    </location>
</feature>
<reference evidence="3" key="1">
    <citation type="submission" date="2022-01" db="EMBL/GenBank/DDBJ databases">
        <authorList>
            <person name="King R."/>
        </authorList>
    </citation>
    <scope>NUCLEOTIDE SEQUENCE</scope>
</reference>
<accession>A0A9N9SUE3</accession>
<dbReference type="PANTHER" id="PTHR12654:SF0">
    <property type="entry name" value="NON-LYSOSOMAL GLUCOSYLCERAMIDASE"/>
    <property type="match status" value="1"/>
</dbReference>
<gene>
    <name evidence="3" type="ORF">DIABBA_LOCUS3272</name>
</gene>
<dbReference type="Pfam" id="PF04685">
    <property type="entry name" value="DUF608"/>
    <property type="match status" value="1"/>
</dbReference>
<dbReference type="InterPro" id="IPR052566">
    <property type="entry name" value="Non-lysos_glucosylceramidase"/>
</dbReference>
<dbReference type="Proteomes" id="UP001153709">
    <property type="component" value="Chromosome 2"/>
</dbReference>
<feature type="domain" description="Glycosyl-hydrolase family 116 N-terminal" evidence="2">
    <location>
        <begin position="370"/>
        <end position="417"/>
    </location>
</feature>
<evidence type="ECO:0000313" key="4">
    <source>
        <dbReference type="Proteomes" id="UP001153709"/>
    </source>
</evidence>
<name>A0A9N9SUE3_DIABA</name>
<dbReference type="Pfam" id="PF12215">
    <property type="entry name" value="Glyco_hydr_116N"/>
    <property type="match status" value="2"/>
</dbReference>
<dbReference type="AlphaFoldDB" id="A0A9N9SUE3"/>
<dbReference type="GO" id="GO:0005975">
    <property type="term" value="P:carbohydrate metabolic process"/>
    <property type="evidence" value="ECO:0007669"/>
    <property type="project" value="InterPro"/>
</dbReference>
<dbReference type="PANTHER" id="PTHR12654">
    <property type="entry name" value="BILE ACID BETA-GLUCOSIDASE-RELATED"/>
    <property type="match status" value="1"/>
</dbReference>
<dbReference type="Gene3D" id="1.50.10.10">
    <property type="match status" value="1"/>
</dbReference>
<dbReference type="EMBL" id="OU898277">
    <property type="protein sequence ID" value="CAG9829466.1"/>
    <property type="molecule type" value="Genomic_DNA"/>
</dbReference>
<evidence type="ECO:0000313" key="3">
    <source>
        <dbReference type="EMBL" id="CAG9829466.1"/>
    </source>
</evidence>
<evidence type="ECO:0000259" key="2">
    <source>
        <dbReference type="Pfam" id="PF12215"/>
    </source>
</evidence>
<dbReference type="InterPro" id="IPR012341">
    <property type="entry name" value="6hp_glycosidase-like_sf"/>
</dbReference>
<dbReference type="InterPro" id="IPR006775">
    <property type="entry name" value="GH116_catalytic"/>
</dbReference>